<dbReference type="Proteomes" id="UP000237752">
    <property type="component" value="Unassembled WGS sequence"/>
</dbReference>
<dbReference type="Pfam" id="PF00107">
    <property type="entry name" value="ADH_zinc_N"/>
    <property type="match status" value="1"/>
</dbReference>
<evidence type="ECO:0000256" key="1">
    <source>
        <dbReference type="ARBA" id="ARBA00001947"/>
    </source>
</evidence>
<dbReference type="GO" id="GO:0008270">
    <property type="term" value="F:zinc ion binding"/>
    <property type="evidence" value="ECO:0007669"/>
    <property type="project" value="InterPro"/>
</dbReference>
<dbReference type="Pfam" id="PF08240">
    <property type="entry name" value="ADH_N"/>
    <property type="match status" value="1"/>
</dbReference>
<evidence type="ECO:0000259" key="9">
    <source>
        <dbReference type="Pfam" id="PF08240"/>
    </source>
</evidence>
<gene>
    <name evidence="10" type="ORF">CLV47_1082</name>
</gene>
<dbReference type="AlphaFoldDB" id="A0A2T0ZZ67"/>
<dbReference type="CDD" id="cd08278">
    <property type="entry name" value="benzyl_alcohol_DH"/>
    <property type="match status" value="1"/>
</dbReference>
<proteinExistence type="inferred from homology"/>
<protein>
    <submittedName>
        <fullName evidence="10">Aryl-alcohol dehydrogenase</fullName>
    </submittedName>
</protein>
<dbReference type="PANTHER" id="PTHR43880:SF12">
    <property type="entry name" value="ALCOHOL DEHYDROGENASE CLASS-3"/>
    <property type="match status" value="1"/>
</dbReference>
<accession>A0A2T0ZZ67</accession>
<evidence type="ECO:0000256" key="3">
    <source>
        <dbReference type="ARBA" id="ARBA00022723"/>
    </source>
</evidence>
<evidence type="ECO:0000313" key="11">
    <source>
        <dbReference type="Proteomes" id="UP000237752"/>
    </source>
</evidence>
<dbReference type="OrthoDB" id="334894at2"/>
<dbReference type="EMBL" id="PVUE01000008">
    <property type="protein sequence ID" value="PRZ41643.1"/>
    <property type="molecule type" value="Genomic_DNA"/>
</dbReference>
<dbReference type="RefSeq" id="WP_106349047.1">
    <property type="nucleotide sequence ID" value="NZ_PVUE01000008.1"/>
</dbReference>
<feature type="domain" description="Alcohol dehydrogenase-like C-terminal" evidence="8">
    <location>
        <begin position="197"/>
        <end position="306"/>
    </location>
</feature>
<dbReference type="PROSITE" id="PS00059">
    <property type="entry name" value="ADH_ZINC"/>
    <property type="match status" value="1"/>
</dbReference>
<evidence type="ECO:0000256" key="7">
    <source>
        <dbReference type="RuleBase" id="RU361277"/>
    </source>
</evidence>
<dbReference type="GO" id="GO:0051903">
    <property type="term" value="F:S-(hydroxymethyl)glutathione dehydrogenase [NAD(P)+] activity"/>
    <property type="evidence" value="ECO:0007669"/>
    <property type="project" value="TreeGrafter"/>
</dbReference>
<dbReference type="InterPro" id="IPR002328">
    <property type="entry name" value="ADH_Zn_CS"/>
</dbReference>
<dbReference type="GO" id="GO:0046294">
    <property type="term" value="P:formaldehyde catabolic process"/>
    <property type="evidence" value="ECO:0007669"/>
    <property type="project" value="TreeGrafter"/>
</dbReference>
<evidence type="ECO:0000256" key="6">
    <source>
        <dbReference type="ARBA" id="ARBA00023027"/>
    </source>
</evidence>
<dbReference type="Gene3D" id="3.90.180.10">
    <property type="entry name" value="Medium-chain alcohol dehydrogenases, catalytic domain"/>
    <property type="match status" value="1"/>
</dbReference>
<keyword evidence="5" id="KW-0560">Oxidoreductase</keyword>
<keyword evidence="6" id="KW-0520">NAD</keyword>
<evidence type="ECO:0000256" key="5">
    <source>
        <dbReference type="ARBA" id="ARBA00023002"/>
    </source>
</evidence>
<name>A0A2T0ZZ67_9ACTN</name>
<reference evidence="10 11" key="1">
    <citation type="submission" date="2018-03" db="EMBL/GenBank/DDBJ databases">
        <title>Genomic Encyclopedia of Archaeal and Bacterial Type Strains, Phase II (KMG-II): from individual species to whole genera.</title>
        <authorList>
            <person name="Goeker M."/>
        </authorList>
    </citation>
    <scope>NUCLEOTIDE SEQUENCE [LARGE SCALE GENOMIC DNA]</scope>
    <source>
        <strain evidence="10 11">DSM 100065</strain>
    </source>
</reference>
<evidence type="ECO:0000259" key="8">
    <source>
        <dbReference type="Pfam" id="PF00107"/>
    </source>
</evidence>
<evidence type="ECO:0000256" key="4">
    <source>
        <dbReference type="ARBA" id="ARBA00022833"/>
    </source>
</evidence>
<feature type="domain" description="Alcohol dehydrogenase-like N-terminal" evidence="9">
    <location>
        <begin position="26"/>
        <end position="114"/>
    </location>
</feature>
<dbReference type="SUPFAM" id="SSF51735">
    <property type="entry name" value="NAD(P)-binding Rossmann-fold domains"/>
    <property type="match status" value="1"/>
</dbReference>
<dbReference type="FunFam" id="3.40.50.720:FF:000003">
    <property type="entry name" value="S-(hydroxymethyl)glutathione dehydrogenase"/>
    <property type="match status" value="1"/>
</dbReference>
<dbReference type="SUPFAM" id="SSF50129">
    <property type="entry name" value="GroES-like"/>
    <property type="match status" value="1"/>
</dbReference>
<keyword evidence="4 7" id="KW-0862">Zinc</keyword>
<dbReference type="InterPro" id="IPR013154">
    <property type="entry name" value="ADH-like_N"/>
</dbReference>
<dbReference type="InterPro" id="IPR036291">
    <property type="entry name" value="NAD(P)-bd_dom_sf"/>
</dbReference>
<dbReference type="Gene3D" id="3.40.50.720">
    <property type="entry name" value="NAD(P)-binding Rossmann-like Domain"/>
    <property type="match status" value="1"/>
</dbReference>
<sequence length="363" mass="37416">METTAAVLRSPDGAYTLETVTLRDIGPDEVLVRIVGAGMCHTDVLPRVPDFMAAPPIINGHEGAGIVEAVGADVNSVKVDDHVVLSFDSCGACENCNAGVPAYCDTFMVRNLSGQAVDGTSTATGADGKDIKSRWFGQSSFAHHAIARERNSVVVDKSLPLELMGPLGCGIQTGAGSILVALDVQPGTSVAVYGAGAVGLAAVMGAKVAGASTIIAVDLQDSRLELARELGATHVLRGDAPDLAEQITQISGGGAHYAFDSTGVPAVISTAIATTRMAGKCGLVGVQQGDVALDATSIGKTILNILEGSADPQKFIPQMVHLWQDGKFPFDKLIEKFPMSQINEAEKSSLSGGAIKPVLIPEA</sequence>
<keyword evidence="11" id="KW-1185">Reference proteome</keyword>
<comment type="caution">
    <text evidence="10">The sequence shown here is derived from an EMBL/GenBank/DDBJ whole genome shotgun (WGS) entry which is preliminary data.</text>
</comment>
<dbReference type="InterPro" id="IPR013149">
    <property type="entry name" value="ADH-like_C"/>
</dbReference>
<comment type="cofactor">
    <cofactor evidence="1 7">
        <name>Zn(2+)</name>
        <dbReference type="ChEBI" id="CHEBI:29105"/>
    </cofactor>
</comment>
<evidence type="ECO:0000256" key="2">
    <source>
        <dbReference type="ARBA" id="ARBA00008072"/>
    </source>
</evidence>
<dbReference type="PANTHER" id="PTHR43880">
    <property type="entry name" value="ALCOHOL DEHYDROGENASE"/>
    <property type="match status" value="1"/>
</dbReference>
<dbReference type="InterPro" id="IPR011032">
    <property type="entry name" value="GroES-like_sf"/>
</dbReference>
<dbReference type="GO" id="GO:0005829">
    <property type="term" value="C:cytosol"/>
    <property type="evidence" value="ECO:0007669"/>
    <property type="project" value="TreeGrafter"/>
</dbReference>
<evidence type="ECO:0000313" key="10">
    <source>
        <dbReference type="EMBL" id="PRZ41643.1"/>
    </source>
</evidence>
<organism evidence="10 11">
    <name type="scientific">Antricoccus suffuscus</name>
    <dbReference type="NCBI Taxonomy" id="1629062"/>
    <lineage>
        <taxon>Bacteria</taxon>
        <taxon>Bacillati</taxon>
        <taxon>Actinomycetota</taxon>
        <taxon>Actinomycetes</taxon>
        <taxon>Geodermatophilales</taxon>
        <taxon>Antricoccaceae</taxon>
        <taxon>Antricoccus</taxon>
    </lineage>
</organism>
<comment type="similarity">
    <text evidence="2 7">Belongs to the zinc-containing alcohol dehydrogenase family.</text>
</comment>
<keyword evidence="3 7" id="KW-0479">Metal-binding</keyword>